<keyword evidence="4" id="KW-1185">Reference proteome</keyword>
<dbReference type="RefSeq" id="WP_143894459.1">
    <property type="nucleotide sequence ID" value="NZ_CP041666.1"/>
</dbReference>
<keyword evidence="3" id="KW-0489">Methyltransferase</keyword>
<gene>
    <name evidence="3" type="ORF">FN924_11030</name>
</gene>
<keyword evidence="1 3" id="KW-0808">Transferase</keyword>
<dbReference type="InterPro" id="IPR029063">
    <property type="entry name" value="SAM-dependent_MTases_sf"/>
</dbReference>
<dbReference type="Proteomes" id="UP000315215">
    <property type="component" value="Chromosome"/>
</dbReference>
<dbReference type="InterPro" id="IPR041698">
    <property type="entry name" value="Methyltransf_25"/>
</dbReference>
<evidence type="ECO:0000256" key="1">
    <source>
        <dbReference type="ARBA" id="ARBA00022679"/>
    </source>
</evidence>
<dbReference type="GO" id="GO:0008168">
    <property type="term" value="F:methyltransferase activity"/>
    <property type="evidence" value="ECO:0007669"/>
    <property type="project" value="UniProtKB-KW"/>
</dbReference>
<dbReference type="KEGG" id="aqt:FN924_11030"/>
<feature type="domain" description="Methyltransferase" evidence="2">
    <location>
        <begin position="38"/>
        <end position="133"/>
    </location>
</feature>
<evidence type="ECO:0000313" key="4">
    <source>
        <dbReference type="Proteomes" id="UP000315215"/>
    </source>
</evidence>
<organism evidence="3 4">
    <name type="scientific">Radiobacillus deserti</name>
    <dbReference type="NCBI Taxonomy" id="2594883"/>
    <lineage>
        <taxon>Bacteria</taxon>
        <taxon>Bacillati</taxon>
        <taxon>Bacillota</taxon>
        <taxon>Bacilli</taxon>
        <taxon>Bacillales</taxon>
        <taxon>Bacillaceae</taxon>
        <taxon>Radiobacillus</taxon>
    </lineage>
</organism>
<sequence length="250" mass="29144">MSYQNMAKVYDFLMKDAPYEEWTNLALRWVKDSKPAKILDLGCGTGAITRRLANNGHQLVGVDYSDDMLSQARSIAEEEHVSIQWIHQDIRELSGVHNQDMAISFCDVLNYITTEEEIRMVFQHVYESLKDGGLFLFDVHSIQHMEEDLKNQIFSEVYEDVSYVWMCESGEEVGEVLHDLTFFVKEEGTELYQRFDETHHQRTFTPESYHTWLEKTGFEVVSIFGDFDPHATTISEAERVFFVSKKVRKS</sequence>
<dbReference type="GO" id="GO:0032259">
    <property type="term" value="P:methylation"/>
    <property type="evidence" value="ECO:0007669"/>
    <property type="project" value="UniProtKB-KW"/>
</dbReference>
<dbReference type="Pfam" id="PF13649">
    <property type="entry name" value="Methyltransf_25"/>
    <property type="match status" value="1"/>
</dbReference>
<dbReference type="CDD" id="cd02440">
    <property type="entry name" value="AdoMet_MTases"/>
    <property type="match status" value="1"/>
</dbReference>
<dbReference type="PANTHER" id="PTHR43861">
    <property type="entry name" value="TRANS-ACONITATE 2-METHYLTRANSFERASE-RELATED"/>
    <property type="match status" value="1"/>
</dbReference>
<dbReference type="EMBL" id="CP041666">
    <property type="protein sequence ID" value="QDP40670.1"/>
    <property type="molecule type" value="Genomic_DNA"/>
</dbReference>
<name>A0A516KGZ2_9BACI</name>
<dbReference type="Gene3D" id="3.40.50.150">
    <property type="entry name" value="Vaccinia Virus protein VP39"/>
    <property type="match status" value="1"/>
</dbReference>
<proteinExistence type="predicted"/>
<dbReference type="OrthoDB" id="9811589at2"/>
<dbReference type="AlphaFoldDB" id="A0A516KGZ2"/>
<evidence type="ECO:0000313" key="3">
    <source>
        <dbReference type="EMBL" id="QDP40670.1"/>
    </source>
</evidence>
<accession>A0A516KGZ2</accession>
<dbReference type="SUPFAM" id="SSF53335">
    <property type="entry name" value="S-adenosyl-L-methionine-dependent methyltransferases"/>
    <property type="match status" value="1"/>
</dbReference>
<evidence type="ECO:0000259" key="2">
    <source>
        <dbReference type="Pfam" id="PF13649"/>
    </source>
</evidence>
<dbReference type="Gene3D" id="2.20.25.110">
    <property type="entry name" value="S-adenosyl-L-methionine-dependent methyltransferases"/>
    <property type="match status" value="1"/>
</dbReference>
<reference evidence="3 4" key="1">
    <citation type="submission" date="2019-07" db="EMBL/GenBank/DDBJ databases">
        <authorList>
            <person name="Li J."/>
        </authorList>
    </citation>
    <scope>NUCLEOTIDE SEQUENCE [LARGE SCALE GENOMIC DNA]</scope>
    <source>
        <strain evidence="3 4">TKL69</strain>
    </source>
</reference>
<protein>
    <submittedName>
        <fullName evidence="3">Class I SAM-dependent methyltransferase</fullName>
    </submittedName>
</protein>